<keyword evidence="3" id="KW-1185">Reference proteome</keyword>
<accession>A0A4P6V0U8</accession>
<gene>
    <name evidence="2" type="ORF">E0E05_10385</name>
</gene>
<sequence>MIVPVGRLAACLAITTPLAACVAAPAAVEGASPRGWSALGERTYSCARPACPYPGRAGHELVALGPSGDTLFETNDEATRRAFQRAFDSAVERSRLGAGRDYRIEGPITRAMIGAHETLRFAVTGSGAAAEPGHAIVLRKNGRFHMVFAFADTETAARAAALDFVNAITL</sequence>
<evidence type="ECO:0000313" key="3">
    <source>
        <dbReference type="Proteomes" id="UP000293719"/>
    </source>
</evidence>
<dbReference type="EMBL" id="CP036532">
    <property type="protein sequence ID" value="QBK30962.1"/>
    <property type="molecule type" value="Genomic_DNA"/>
</dbReference>
<dbReference type="KEGG" id="rpod:E0E05_10385"/>
<dbReference type="Proteomes" id="UP000293719">
    <property type="component" value="Chromosome"/>
</dbReference>
<proteinExistence type="predicted"/>
<name>A0A4P6V0U8_9HYPH</name>
<evidence type="ECO:0000313" key="2">
    <source>
        <dbReference type="EMBL" id="QBK30962.1"/>
    </source>
</evidence>
<evidence type="ECO:0000256" key="1">
    <source>
        <dbReference type="SAM" id="SignalP"/>
    </source>
</evidence>
<dbReference type="AlphaFoldDB" id="A0A4P6V0U8"/>
<dbReference type="RefSeq" id="WP_131616641.1">
    <property type="nucleotide sequence ID" value="NZ_CP036532.1"/>
</dbReference>
<organism evidence="2 3">
    <name type="scientific">Roseitalea porphyridii</name>
    <dbReference type="NCBI Taxonomy" id="1852022"/>
    <lineage>
        <taxon>Bacteria</taxon>
        <taxon>Pseudomonadati</taxon>
        <taxon>Pseudomonadota</taxon>
        <taxon>Alphaproteobacteria</taxon>
        <taxon>Hyphomicrobiales</taxon>
        <taxon>Ahrensiaceae</taxon>
        <taxon>Roseitalea</taxon>
    </lineage>
</organism>
<dbReference type="OrthoDB" id="6121073at2"/>
<feature type="chain" id="PRO_5020853184" description="DUF1795 domain-containing protein" evidence="1">
    <location>
        <begin position="20"/>
        <end position="170"/>
    </location>
</feature>
<evidence type="ECO:0008006" key="4">
    <source>
        <dbReference type="Google" id="ProtNLM"/>
    </source>
</evidence>
<dbReference type="GeneID" id="90767705"/>
<protein>
    <recommendedName>
        <fullName evidence="4">DUF1795 domain-containing protein</fullName>
    </recommendedName>
</protein>
<keyword evidence="1" id="KW-0732">Signal</keyword>
<reference evidence="2 3" key="1">
    <citation type="journal article" date="2017" name="Int. J. Syst. Evol. Microbiol.">
        <title>Roseitalea porphyridii gen. nov., sp. nov., isolated from a red alga, and reclassification of Hoeflea suaedae Chung et al. 2013 as Pseudohoeflea suaedae gen. nov., comb. nov.</title>
        <authorList>
            <person name="Hyeon J.W."/>
            <person name="Jeong S.E."/>
            <person name="Baek K."/>
            <person name="Jeon C.O."/>
        </authorList>
    </citation>
    <scope>NUCLEOTIDE SEQUENCE [LARGE SCALE GENOMIC DNA]</scope>
    <source>
        <strain evidence="2 3">MA7-20</strain>
    </source>
</reference>
<feature type="signal peptide" evidence="1">
    <location>
        <begin position="1"/>
        <end position="19"/>
    </location>
</feature>